<name>A0A9D4FI93_DREPO</name>
<evidence type="ECO:0000313" key="2">
    <source>
        <dbReference type="Proteomes" id="UP000828390"/>
    </source>
</evidence>
<reference evidence="1" key="2">
    <citation type="submission" date="2020-11" db="EMBL/GenBank/DDBJ databases">
        <authorList>
            <person name="McCartney M.A."/>
            <person name="Auch B."/>
            <person name="Kono T."/>
            <person name="Mallez S."/>
            <person name="Becker A."/>
            <person name="Gohl D.M."/>
            <person name="Silverstein K.A.T."/>
            <person name="Koren S."/>
            <person name="Bechman K.B."/>
            <person name="Herman A."/>
            <person name="Abrahante J.E."/>
            <person name="Garbe J."/>
        </authorList>
    </citation>
    <scope>NUCLEOTIDE SEQUENCE</scope>
    <source>
        <strain evidence="1">Duluth1</strain>
        <tissue evidence="1">Whole animal</tissue>
    </source>
</reference>
<gene>
    <name evidence="1" type="ORF">DPMN_150586</name>
</gene>
<protein>
    <submittedName>
        <fullName evidence="1">Uncharacterized protein</fullName>
    </submittedName>
</protein>
<sequence>MGEAGILYVFGFWNRRLAQVSRSVMADSHVTDNMAAVNLSIPERSNLYQARFLCIQFSPIPPTQAHFFTSSVITPNLYYRSSLFISLSSPIIPLPTQETCTVTAQVHDSTTLYIDII</sequence>
<keyword evidence="2" id="KW-1185">Reference proteome</keyword>
<reference evidence="1" key="1">
    <citation type="journal article" date="2019" name="bioRxiv">
        <title>The Genome of the Zebra Mussel, Dreissena polymorpha: A Resource for Invasive Species Research.</title>
        <authorList>
            <person name="McCartney M.A."/>
            <person name="Auch B."/>
            <person name="Kono T."/>
            <person name="Mallez S."/>
            <person name="Zhang Y."/>
            <person name="Obille A."/>
            <person name="Becker A."/>
            <person name="Abrahante J.E."/>
            <person name="Garbe J."/>
            <person name="Badalamenti J.P."/>
            <person name="Herman A."/>
            <person name="Mangelson H."/>
            <person name="Liachko I."/>
            <person name="Sullivan S."/>
            <person name="Sone E.D."/>
            <person name="Koren S."/>
            <person name="Silverstein K.A.T."/>
            <person name="Beckman K.B."/>
            <person name="Gohl D.M."/>
        </authorList>
    </citation>
    <scope>NUCLEOTIDE SEQUENCE</scope>
    <source>
        <strain evidence="1">Duluth1</strain>
        <tissue evidence="1">Whole animal</tissue>
    </source>
</reference>
<dbReference type="Proteomes" id="UP000828390">
    <property type="component" value="Unassembled WGS sequence"/>
</dbReference>
<dbReference type="EMBL" id="JAIWYP010000007">
    <property type="protein sequence ID" value="KAH3797010.1"/>
    <property type="molecule type" value="Genomic_DNA"/>
</dbReference>
<dbReference type="AlphaFoldDB" id="A0A9D4FI93"/>
<accession>A0A9D4FI93</accession>
<comment type="caution">
    <text evidence="1">The sequence shown here is derived from an EMBL/GenBank/DDBJ whole genome shotgun (WGS) entry which is preliminary data.</text>
</comment>
<proteinExistence type="predicted"/>
<organism evidence="1 2">
    <name type="scientific">Dreissena polymorpha</name>
    <name type="common">Zebra mussel</name>
    <name type="synonym">Mytilus polymorpha</name>
    <dbReference type="NCBI Taxonomy" id="45954"/>
    <lineage>
        <taxon>Eukaryota</taxon>
        <taxon>Metazoa</taxon>
        <taxon>Spiralia</taxon>
        <taxon>Lophotrochozoa</taxon>
        <taxon>Mollusca</taxon>
        <taxon>Bivalvia</taxon>
        <taxon>Autobranchia</taxon>
        <taxon>Heteroconchia</taxon>
        <taxon>Euheterodonta</taxon>
        <taxon>Imparidentia</taxon>
        <taxon>Neoheterodontei</taxon>
        <taxon>Myida</taxon>
        <taxon>Dreissenoidea</taxon>
        <taxon>Dreissenidae</taxon>
        <taxon>Dreissena</taxon>
    </lineage>
</organism>
<evidence type="ECO:0000313" key="1">
    <source>
        <dbReference type="EMBL" id="KAH3797010.1"/>
    </source>
</evidence>